<dbReference type="EMBL" id="QWIJ01000597">
    <property type="protein sequence ID" value="RMX80594.1"/>
    <property type="molecule type" value="Genomic_DNA"/>
</dbReference>
<feature type="compositionally biased region" description="Low complexity" evidence="1">
    <location>
        <begin position="76"/>
        <end position="94"/>
    </location>
</feature>
<feature type="signal peptide" evidence="2">
    <location>
        <begin position="1"/>
        <end position="20"/>
    </location>
</feature>
<evidence type="ECO:0000313" key="4">
    <source>
        <dbReference type="EMBL" id="RMY05085.1"/>
    </source>
</evidence>
<evidence type="ECO:0000256" key="2">
    <source>
        <dbReference type="SAM" id="SignalP"/>
    </source>
</evidence>
<organism evidence="4 6">
    <name type="scientific">Hortaea werneckii</name>
    <name type="common">Black yeast</name>
    <name type="synonym">Cladosporium werneckii</name>
    <dbReference type="NCBI Taxonomy" id="91943"/>
    <lineage>
        <taxon>Eukaryota</taxon>
        <taxon>Fungi</taxon>
        <taxon>Dikarya</taxon>
        <taxon>Ascomycota</taxon>
        <taxon>Pezizomycotina</taxon>
        <taxon>Dothideomycetes</taxon>
        <taxon>Dothideomycetidae</taxon>
        <taxon>Mycosphaerellales</taxon>
        <taxon>Teratosphaeriaceae</taxon>
        <taxon>Hortaea</taxon>
    </lineage>
</organism>
<accession>A0A3M6YPW8</accession>
<keyword evidence="2" id="KW-0732">Signal</keyword>
<gene>
    <name evidence="4" type="ORF">D0868_06609</name>
    <name evidence="3" type="ORF">D0869_07442</name>
</gene>
<proteinExistence type="predicted"/>
<dbReference type="AlphaFoldDB" id="A0A3M6YPW8"/>
<protein>
    <submittedName>
        <fullName evidence="4">Uncharacterized protein</fullName>
    </submittedName>
</protein>
<evidence type="ECO:0000313" key="6">
    <source>
        <dbReference type="Proteomes" id="UP000282582"/>
    </source>
</evidence>
<dbReference type="EMBL" id="QWIK01000504">
    <property type="protein sequence ID" value="RMY05085.1"/>
    <property type="molecule type" value="Genomic_DNA"/>
</dbReference>
<dbReference type="Proteomes" id="UP000281245">
    <property type="component" value="Unassembled WGS sequence"/>
</dbReference>
<sequence>MRTLNVTSAFLSLLVAVATASPLPSPVNSALLPRQSTQSCTDDYLLTAGAAASGSNENSTTSSTSECGFLGCTSSGSAASDGDTSTSSSSTDLIDVSDDSCSCSEKRAEDEEEEMAMRYMKRLYGEDWLERMR</sequence>
<reference evidence="5 6" key="1">
    <citation type="journal article" date="2018" name="BMC Genomics">
        <title>Genomic evidence for intraspecific hybridization in a clonal and extremely halotolerant yeast.</title>
        <authorList>
            <person name="Gostincar C."/>
            <person name="Stajich J.E."/>
            <person name="Zupancic J."/>
            <person name="Zalar P."/>
            <person name="Gunde-Cimerman N."/>
        </authorList>
    </citation>
    <scope>NUCLEOTIDE SEQUENCE [LARGE SCALE GENOMIC DNA]</scope>
    <source>
        <strain evidence="4 6">EXF-6654</strain>
        <strain evidence="3 5">EXF-6656</strain>
    </source>
</reference>
<evidence type="ECO:0000313" key="3">
    <source>
        <dbReference type="EMBL" id="RMX80594.1"/>
    </source>
</evidence>
<name>A0A3M6YPW8_HORWE</name>
<dbReference type="OrthoDB" id="3931975at2759"/>
<feature type="chain" id="PRO_5036086067" evidence="2">
    <location>
        <begin position="21"/>
        <end position="133"/>
    </location>
</feature>
<dbReference type="Proteomes" id="UP000282582">
    <property type="component" value="Unassembled WGS sequence"/>
</dbReference>
<evidence type="ECO:0000256" key="1">
    <source>
        <dbReference type="SAM" id="MobiDB-lite"/>
    </source>
</evidence>
<feature type="region of interest" description="Disordered" evidence="1">
    <location>
        <begin position="76"/>
        <end position="112"/>
    </location>
</feature>
<comment type="caution">
    <text evidence="4">The sequence shown here is derived from an EMBL/GenBank/DDBJ whole genome shotgun (WGS) entry which is preliminary data.</text>
</comment>
<evidence type="ECO:0000313" key="5">
    <source>
        <dbReference type="Proteomes" id="UP000281245"/>
    </source>
</evidence>